<evidence type="ECO:0000256" key="8">
    <source>
        <dbReference type="ARBA" id="ARBA00023136"/>
    </source>
</evidence>
<dbReference type="AlphaFoldDB" id="A0A1M5GNB2"/>
<organism evidence="12 13">
    <name type="scientific">Kaistia soli DSM 19436</name>
    <dbReference type="NCBI Taxonomy" id="1122133"/>
    <lineage>
        <taxon>Bacteria</taxon>
        <taxon>Pseudomonadati</taxon>
        <taxon>Pseudomonadota</taxon>
        <taxon>Alphaproteobacteria</taxon>
        <taxon>Hyphomicrobiales</taxon>
        <taxon>Kaistiaceae</taxon>
        <taxon>Kaistia</taxon>
    </lineage>
</organism>
<keyword evidence="2 9" id="KW-0813">Transport</keyword>
<dbReference type="Proteomes" id="UP000184485">
    <property type="component" value="Unassembled WGS sequence"/>
</dbReference>
<evidence type="ECO:0000256" key="1">
    <source>
        <dbReference type="ARBA" id="ARBA00004167"/>
    </source>
</evidence>
<reference evidence="12 13" key="1">
    <citation type="submission" date="2016-11" db="EMBL/GenBank/DDBJ databases">
        <authorList>
            <person name="Jaros S."/>
            <person name="Januszkiewicz K."/>
            <person name="Wedrychowicz H."/>
        </authorList>
    </citation>
    <scope>NUCLEOTIDE SEQUENCE [LARGE SCALE GENOMIC DNA]</scope>
    <source>
        <strain evidence="12 13">DSM 19436</strain>
    </source>
</reference>
<evidence type="ECO:0000256" key="6">
    <source>
        <dbReference type="ARBA" id="ARBA00022989"/>
    </source>
</evidence>
<evidence type="ECO:0000256" key="4">
    <source>
        <dbReference type="ARBA" id="ARBA00022692"/>
    </source>
</evidence>
<evidence type="ECO:0000313" key="12">
    <source>
        <dbReference type="EMBL" id="SHG05148.1"/>
    </source>
</evidence>
<dbReference type="HAMAP" id="MF_00237">
    <property type="entry name" value="TatB"/>
    <property type="match status" value="1"/>
</dbReference>
<name>A0A1M5GNB2_9HYPH</name>
<dbReference type="RefSeq" id="WP_073055105.1">
    <property type="nucleotide sequence ID" value="NZ_FQUP01000003.1"/>
</dbReference>
<evidence type="ECO:0000256" key="11">
    <source>
        <dbReference type="SAM" id="Phobius"/>
    </source>
</evidence>
<evidence type="ECO:0000313" key="13">
    <source>
        <dbReference type="Proteomes" id="UP000184485"/>
    </source>
</evidence>
<keyword evidence="6 9" id="KW-1133">Transmembrane helix</keyword>
<feature type="compositionally biased region" description="Low complexity" evidence="10">
    <location>
        <begin position="155"/>
        <end position="165"/>
    </location>
</feature>
<dbReference type="InterPro" id="IPR003369">
    <property type="entry name" value="TatA/B/E"/>
</dbReference>
<proteinExistence type="inferred from homology"/>
<comment type="subcellular location">
    <subcellularLocation>
        <location evidence="9">Cell membrane</location>
        <topology evidence="9">Single-pass membrane protein</topology>
    </subcellularLocation>
    <subcellularLocation>
        <location evidence="1">Membrane</location>
        <topology evidence="1">Single-pass membrane protein</topology>
    </subcellularLocation>
</comment>
<dbReference type="EMBL" id="FQUP01000003">
    <property type="protein sequence ID" value="SHG05148.1"/>
    <property type="molecule type" value="Genomic_DNA"/>
</dbReference>
<feature type="region of interest" description="Disordered" evidence="10">
    <location>
        <begin position="227"/>
        <end position="246"/>
    </location>
</feature>
<dbReference type="InterPro" id="IPR018448">
    <property type="entry name" value="TatB"/>
</dbReference>
<accession>A0A1M5GNB2</accession>
<keyword evidence="8 9" id="KW-0472">Membrane</keyword>
<dbReference type="PANTHER" id="PTHR33162">
    <property type="entry name" value="SEC-INDEPENDENT PROTEIN TRANSLOCASE PROTEIN TATA, CHLOROPLASTIC"/>
    <property type="match status" value="1"/>
</dbReference>
<dbReference type="GO" id="GO:0008320">
    <property type="term" value="F:protein transmembrane transporter activity"/>
    <property type="evidence" value="ECO:0007669"/>
    <property type="project" value="UniProtKB-UniRule"/>
</dbReference>
<feature type="region of interest" description="Disordered" evidence="10">
    <location>
        <begin position="131"/>
        <end position="165"/>
    </location>
</feature>
<protein>
    <recommendedName>
        <fullName evidence="9">Sec-independent protein translocase protein TatB</fullName>
    </recommendedName>
</protein>
<dbReference type="PANTHER" id="PTHR33162:SF1">
    <property type="entry name" value="SEC-INDEPENDENT PROTEIN TRANSLOCASE PROTEIN TATA, CHLOROPLASTIC"/>
    <property type="match status" value="1"/>
</dbReference>
<evidence type="ECO:0000256" key="10">
    <source>
        <dbReference type="SAM" id="MobiDB-lite"/>
    </source>
</evidence>
<feature type="compositionally biased region" description="Low complexity" evidence="10">
    <location>
        <begin position="227"/>
        <end position="236"/>
    </location>
</feature>
<comment type="subunit">
    <text evidence="9">The Tat system comprises two distinct complexes: a TatABC complex, containing multiple copies of TatA, TatB and TatC subunits, and a separate TatA complex, containing only TatA subunits. Substrates initially bind to the TatABC complex, which probably triggers association of the separate TatA complex to form the active translocon.</text>
</comment>
<evidence type="ECO:0000256" key="2">
    <source>
        <dbReference type="ARBA" id="ARBA00022448"/>
    </source>
</evidence>
<gene>
    <name evidence="9" type="primary">tatB</name>
    <name evidence="12" type="ORF">SAMN02745157_3464</name>
</gene>
<comment type="function">
    <text evidence="9">Part of the twin-arginine translocation (Tat) system that transports large folded proteins containing a characteristic twin-arginine motif in their signal peptide across membranes. Together with TatC, TatB is part of a receptor directly interacting with Tat signal peptides. TatB may form an oligomeric binding site that transiently accommodates folded Tat precursor proteins before their translocation.</text>
</comment>
<dbReference type="PRINTS" id="PR01506">
    <property type="entry name" value="TATBPROTEIN"/>
</dbReference>
<dbReference type="Pfam" id="PF02416">
    <property type="entry name" value="TatA_B_E"/>
    <property type="match status" value="1"/>
</dbReference>
<evidence type="ECO:0000256" key="5">
    <source>
        <dbReference type="ARBA" id="ARBA00022927"/>
    </source>
</evidence>
<dbReference type="OrthoDB" id="7206969at2"/>
<dbReference type="Gene3D" id="1.20.5.3310">
    <property type="match status" value="1"/>
</dbReference>
<comment type="similarity">
    <text evidence="9">Belongs to the TatB family.</text>
</comment>
<dbReference type="GO" id="GO:0033281">
    <property type="term" value="C:TAT protein transport complex"/>
    <property type="evidence" value="ECO:0007669"/>
    <property type="project" value="UniProtKB-UniRule"/>
</dbReference>
<evidence type="ECO:0000256" key="3">
    <source>
        <dbReference type="ARBA" id="ARBA00022475"/>
    </source>
</evidence>
<feature type="region of interest" description="Disordered" evidence="10">
    <location>
        <begin position="180"/>
        <end position="210"/>
    </location>
</feature>
<dbReference type="STRING" id="1122133.SAMN02745157_3464"/>
<dbReference type="NCBIfam" id="TIGR01410">
    <property type="entry name" value="tatB"/>
    <property type="match status" value="1"/>
</dbReference>
<keyword evidence="3 9" id="KW-1003">Cell membrane</keyword>
<evidence type="ECO:0000256" key="9">
    <source>
        <dbReference type="HAMAP-Rule" id="MF_00237"/>
    </source>
</evidence>
<feature type="transmembrane region" description="Helical" evidence="11">
    <location>
        <begin position="6"/>
        <end position="25"/>
    </location>
</feature>
<keyword evidence="4 9" id="KW-0812">Transmembrane</keyword>
<keyword evidence="13" id="KW-1185">Reference proteome</keyword>
<keyword evidence="7 9" id="KW-0811">Translocation</keyword>
<feature type="compositionally biased region" description="Pro residues" evidence="10">
    <location>
        <begin position="237"/>
        <end position="246"/>
    </location>
</feature>
<sequence>MFDIGWSEILLIAIVAIVVVGPKDLPPMLRAAGRMVSKLRKTAGEFQSQFNEALREAELDGVKDSLNELRGLNPMNEIRKQLDPIQAALAKPEPVAKPAPAPVPPPMNQLAQPMTDADLVPAADPLPVDQAAAAEKKRARKRKPKAEIAEGEVQPASPKRAAKPKAAAVVAEGEVVAVVKKPRAPRAKPAPQDVATTPPPAEPVQLDMASSLSLPVHAPLAPTVPAAPANEIAAAPTPAPPTEERS</sequence>
<keyword evidence="5 9" id="KW-0653">Protein transport</keyword>
<evidence type="ECO:0000256" key="7">
    <source>
        <dbReference type="ARBA" id="ARBA00023010"/>
    </source>
</evidence>
<dbReference type="GO" id="GO:0043953">
    <property type="term" value="P:protein transport by the Tat complex"/>
    <property type="evidence" value="ECO:0007669"/>
    <property type="project" value="UniProtKB-UniRule"/>
</dbReference>